<evidence type="ECO:0000313" key="2">
    <source>
        <dbReference type="Proteomes" id="UP000736335"/>
    </source>
</evidence>
<dbReference type="EMBL" id="WIUZ02000003">
    <property type="protein sequence ID" value="KAF9789796.1"/>
    <property type="molecule type" value="Genomic_DNA"/>
</dbReference>
<protein>
    <submittedName>
        <fullName evidence="1">Uncharacterized protein</fullName>
    </submittedName>
</protein>
<gene>
    <name evidence="1" type="ORF">BJ322DRAFT_1018376</name>
</gene>
<dbReference type="AlphaFoldDB" id="A0A9P6LAX5"/>
<organism evidence="1 2">
    <name type="scientific">Thelephora terrestris</name>
    <dbReference type="NCBI Taxonomy" id="56493"/>
    <lineage>
        <taxon>Eukaryota</taxon>
        <taxon>Fungi</taxon>
        <taxon>Dikarya</taxon>
        <taxon>Basidiomycota</taxon>
        <taxon>Agaricomycotina</taxon>
        <taxon>Agaricomycetes</taxon>
        <taxon>Thelephorales</taxon>
        <taxon>Thelephoraceae</taxon>
        <taxon>Thelephora</taxon>
    </lineage>
</organism>
<dbReference type="InterPro" id="IPR051035">
    <property type="entry name" value="Mito_inheritance_9"/>
</dbReference>
<dbReference type="GO" id="GO:0005739">
    <property type="term" value="C:mitochondrion"/>
    <property type="evidence" value="ECO:0007669"/>
    <property type="project" value="TreeGrafter"/>
</dbReference>
<proteinExistence type="predicted"/>
<reference evidence="1" key="1">
    <citation type="journal article" date="2020" name="Nat. Commun.">
        <title>Large-scale genome sequencing of mycorrhizal fungi provides insights into the early evolution of symbiotic traits.</title>
        <authorList>
            <person name="Miyauchi S."/>
            <person name="Kiss E."/>
            <person name="Kuo A."/>
            <person name="Drula E."/>
            <person name="Kohler A."/>
            <person name="Sanchez-Garcia M."/>
            <person name="Morin E."/>
            <person name="Andreopoulos B."/>
            <person name="Barry K.W."/>
            <person name="Bonito G."/>
            <person name="Buee M."/>
            <person name="Carver A."/>
            <person name="Chen C."/>
            <person name="Cichocki N."/>
            <person name="Clum A."/>
            <person name="Culley D."/>
            <person name="Crous P.W."/>
            <person name="Fauchery L."/>
            <person name="Girlanda M."/>
            <person name="Hayes R.D."/>
            <person name="Keri Z."/>
            <person name="LaButti K."/>
            <person name="Lipzen A."/>
            <person name="Lombard V."/>
            <person name="Magnuson J."/>
            <person name="Maillard F."/>
            <person name="Murat C."/>
            <person name="Nolan M."/>
            <person name="Ohm R.A."/>
            <person name="Pangilinan J."/>
            <person name="Pereira M.F."/>
            <person name="Perotto S."/>
            <person name="Peter M."/>
            <person name="Pfister S."/>
            <person name="Riley R."/>
            <person name="Sitrit Y."/>
            <person name="Stielow J.B."/>
            <person name="Szollosi G."/>
            <person name="Zifcakova L."/>
            <person name="Stursova M."/>
            <person name="Spatafora J.W."/>
            <person name="Tedersoo L."/>
            <person name="Vaario L.M."/>
            <person name="Yamada A."/>
            <person name="Yan M."/>
            <person name="Wang P."/>
            <person name="Xu J."/>
            <person name="Bruns T."/>
            <person name="Baldrian P."/>
            <person name="Vilgalys R."/>
            <person name="Dunand C."/>
            <person name="Henrissat B."/>
            <person name="Grigoriev I.V."/>
            <person name="Hibbett D."/>
            <person name="Nagy L.G."/>
            <person name="Martin F.M."/>
        </authorList>
    </citation>
    <scope>NUCLEOTIDE SEQUENCE</scope>
    <source>
        <strain evidence="1">UH-Tt-Lm1</strain>
    </source>
</reference>
<dbReference type="PANTHER" id="PTHR36091:SF2">
    <property type="entry name" value="AMINOGLYCOSIDE PHOSPHOTRANSFERASE DOMAIN-CONTAINING PROTEIN"/>
    <property type="match status" value="1"/>
</dbReference>
<name>A0A9P6LAX5_9AGAM</name>
<comment type="caution">
    <text evidence="1">The sequence shown here is derived from an EMBL/GenBank/DDBJ whole genome shotgun (WGS) entry which is preliminary data.</text>
</comment>
<dbReference type="PANTHER" id="PTHR36091">
    <property type="entry name" value="ALTERED INHERITANCE OF MITOCHONDRIA PROTEIN 9, MITOCHONDRIAL"/>
    <property type="match status" value="1"/>
</dbReference>
<evidence type="ECO:0000313" key="1">
    <source>
        <dbReference type="EMBL" id="KAF9789796.1"/>
    </source>
</evidence>
<sequence>MSSINDFLRHAERRRVFNVNGLRLPAAESINRSPDDIFDLIKLAEGGFNRPFLITMRGGFQMVARVPHPAAISKYFAVASEGVKGLLWPYSVPLGCLYLRRKCRVALVRGAAKERAHLEQFGRPLLPLQRARREGYKYQEQPPSNHIENQDRYLIIA</sequence>
<dbReference type="OrthoDB" id="2831558at2759"/>
<accession>A0A9P6LAX5</accession>
<reference evidence="1" key="2">
    <citation type="submission" date="2020-11" db="EMBL/GenBank/DDBJ databases">
        <authorList>
            <consortium name="DOE Joint Genome Institute"/>
            <person name="Kuo A."/>
            <person name="Miyauchi S."/>
            <person name="Kiss E."/>
            <person name="Drula E."/>
            <person name="Kohler A."/>
            <person name="Sanchez-Garcia M."/>
            <person name="Andreopoulos B."/>
            <person name="Barry K.W."/>
            <person name="Bonito G."/>
            <person name="Buee M."/>
            <person name="Carver A."/>
            <person name="Chen C."/>
            <person name="Cichocki N."/>
            <person name="Clum A."/>
            <person name="Culley D."/>
            <person name="Crous P.W."/>
            <person name="Fauchery L."/>
            <person name="Girlanda M."/>
            <person name="Hayes R."/>
            <person name="Keri Z."/>
            <person name="Labutti K."/>
            <person name="Lipzen A."/>
            <person name="Lombard V."/>
            <person name="Magnuson J."/>
            <person name="Maillard F."/>
            <person name="Morin E."/>
            <person name="Murat C."/>
            <person name="Nolan M."/>
            <person name="Ohm R."/>
            <person name="Pangilinan J."/>
            <person name="Pereira M."/>
            <person name="Perotto S."/>
            <person name="Peter M."/>
            <person name="Riley R."/>
            <person name="Sitrit Y."/>
            <person name="Stielow B."/>
            <person name="Szollosi G."/>
            <person name="Zifcakova L."/>
            <person name="Stursova M."/>
            <person name="Spatafora J.W."/>
            <person name="Tedersoo L."/>
            <person name="Vaario L.-M."/>
            <person name="Yamada A."/>
            <person name="Yan M."/>
            <person name="Wang P."/>
            <person name="Xu J."/>
            <person name="Bruns T."/>
            <person name="Baldrian P."/>
            <person name="Vilgalys R."/>
            <person name="Henrissat B."/>
            <person name="Grigoriev I.V."/>
            <person name="Hibbett D."/>
            <person name="Nagy L.G."/>
            <person name="Martin F.M."/>
        </authorList>
    </citation>
    <scope>NUCLEOTIDE SEQUENCE</scope>
    <source>
        <strain evidence="1">UH-Tt-Lm1</strain>
    </source>
</reference>
<keyword evidence="2" id="KW-1185">Reference proteome</keyword>
<dbReference type="Proteomes" id="UP000736335">
    <property type="component" value="Unassembled WGS sequence"/>
</dbReference>